<evidence type="ECO:0000313" key="6">
    <source>
        <dbReference type="Proteomes" id="UP000218231"/>
    </source>
</evidence>
<dbReference type="AlphaFoldDB" id="A0A2A2J7K9"/>
<comment type="caution">
    <text evidence="1">Lacks conserved residue(s) required for the propagation of feature annotation.</text>
</comment>
<dbReference type="InterPro" id="IPR003582">
    <property type="entry name" value="ShKT_dom"/>
</dbReference>
<comment type="caution">
    <text evidence="5">The sequence shown here is derived from an EMBL/GenBank/DDBJ whole genome shotgun (WGS) entry which is preliminary data.</text>
</comment>
<feature type="signal peptide" evidence="3">
    <location>
        <begin position="1"/>
        <end position="18"/>
    </location>
</feature>
<dbReference type="SMART" id="SM00254">
    <property type="entry name" value="ShKT"/>
    <property type="match status" value="1"/>
</dbReference>
<keyword evidence="3" id="KW-0732">Signal</keyword>
<feature type="chain" id="PRO_5012674621" description="ShKT domain-containing protein" evidence="3">
    <location>
        <begin position="19"/>
        <end position="174"/>
    </location>
</feature>
<reference evidence="5 6" key="1">
    <citation type="journal article" date="2017" name="Curr. Biol.">
        <title>Genome architecture and evolution of a unichromosomal asexual nematode.</title>
        <authorList>
            <person name="Fradin H."/>
            <person name="Zegar C."/>
            <person name="Gutwein M."/>
            <person name="Lucas J."/>
            <person name="Kovtun M."/>
            <person name="Corcoran D."/>
            <person name="Baugh L.R."/>
            <person name="Kiontke K."/>
            <person name="Gunsalus K."/>
            <person name="Fitch D.H."/>
            <person name="Piano F."/>
        </authorList>
    </citation>
    <scope>NUCLEOTIDE SEQUENCE [LARGE SCALE GENOMIC DNA]</scope>
    <source>
        <strain evidence="5">PF1309</strain>
    </source>
</reference>
<keyword evidence="6" id="KW-1185">Reference proteome</keyword>
<dbReference type="OrthoDB" id="5863778at2759"/>
<feature type="compositionally biased region" description="Low complexity" evidence="2">
    <location>
        <begin position="81"/>
        <end position="104"/>
    </location>
</feature>
<organism evidence="5 6">
    <name type="scientific">Diploscapter pachys</name>
    <dbReference type="NCBI Taxonomy" id="2018661"/>
    <lineage>
        <taxon>Eukaryota</taxon>
        <taxon>Metazoa</taxon>
        <taxon>Ecdysozoa</taxon>
        <taxon>Nematoda</taxon>
        <taxon>Chromadorea</taxon>
        <taxon>Rhabditida</taxon>
        <taxon>Rhabditina</taxon>
        <taxon>Rhabditomorpha</taxon>
        <taxon>Rhabditoidea</taxon>
        <taxon>Rhabditidae</taxon>
        <taxon>Diploscapter</taxon>
    </lineage>
</organism>
<dbReference type="PROSITE" id="PS51670">
    <property type="entry name" value="SHKT"/>
    <property type="match status" value="1"/>
</dbReference>
<proteinExistence type="predicted"/>
<gene>
    <name evidence="5" type="ORF">WR25_24289</name>
</gene>
<accession>A0A2A2J7K9</accession>
<evidence type="ECO:0000256" key="3">
    <source>
        <dbReference type="SAM" id="SignalP"/>
    </source>
</evidence>
<sequence length="174" mass="19424">MSILKLSLYFLFVYFATAEKFCKTGGSNPCLSQNDCESESGAICLTMKDDQSKKTCCMPEDHEDEVNPEETTPTEPEETTPAEPEQTTPEPDNDNGNINENGSNVFCEDKKNPKTGRSDCSRMVKYCDHPKYYDLMTDQCAKTCNRCGDKGKNGNRRGAVVIKLNVSLFNKVFA</sequence>
<feature type="region of interest" description="Disordered" evidence="2">
    <location>
        <begin position="57"/>
        <end position="117"/>
    </location>
</feature>
<evidence type="ECO:0000313" key="5">
    <source>
        <dbReference type="EMBL" id="PAV57621.1"/>
    </source>
</evidence>
<feature type="compositionally biased region" description="Basic and acidic residues" evidence="2">
    <location>
        <begin position="107"/>
        <end position="117"/>
    </location>
</feature>
<dbReference type="EMBL" id="LIAE01010631">
    <property type="protein sequence ID" value="PAV57621.1"/>
    <property type="molecule type" value="Genomic_DNA"/>
</dbReference>
<evidence type="ECO:0000256" key="2">
    <source>
        <dbReference type="SAM" id="MobiDB-lite"/>
    </source>
</evidence>
<dbReference type="Gene3D" id="1.10.10.1940">
    <property type="match status" value="1"/>
</dbReference>
<protein>
    <recommendedName>
        <fullName evidence="4">ShKT domain-containing protein</fullName>
    </recommendedName>
</protein>
<dbReference type="PANTHER" id="PTHR46219:SF15">
    <property type="entry name" value="SHKT DOMAIN-CONTAINING PROTEIN"/>
    <property type="match status" value="1"/>
</dbReference>
<dbReference type="Proteomes" id="UP000218231">
    <property type="component" value="Unassembled WGS sequence"/>
</dbReference>
<evidence type="ECO:0000259" key="4">
    <source>
        <dbReference type="PROSITE" id="PS51670"/>
    </source>
</evidence>
<dbReference type="PANTHER" id="PTHR46219">
    <property type="entry name" value="PROTEIN CBG11138"/>
    <property type="match status" value="1"/>
</dbReference>
<name>A0A2A2J7K9_9BILA</name>
<dbReference type="Pfam" id="PF01549">
    <property type="entry name" value="ShK"/>
    <property type="match status" value="1"/>
</dbReference>
<evidence type="ECO:0000256" key="1">
    <source>
        <dbReference type="PROSITE-ProRule" id="PRU01005"/>
    </source>
</evidence>
<feature type="domain" description="ShKT" evidence="4">
    <location>
        <begin position="107"/>
        <end position="147"/>
    </location>
</feature>